<dbReference type="PIRSF" id="PIRSF037112">
    <property type="entry name" value="Antirestriction_ArdC"/>
    <property type="match status" value="1"/>
</dbReference>
<evidence type="ECO:0000313" key="4">
    <source>
        <dbReference type="Proteomes" id="UP000323567"/>
    </source>
</evidence>
<evidence type="ECO:0000259" key="2">
    <source>
        <dbReference type="Pfam" id="PF18818"/>
    </source>
</evidence>
<dbReference type="InterPro" id="IPR013610">
    <property type="entry name" value="ArdC_N"/>
</dbReference>
<dbReference type="Pfam" id="PF08401">
    <property type="entry name" value="ArdcN"/>
    <property type="match status" value="1"/>
</dbReference>
<gene>
    <name evidence="3" type="ORF">F2Y13_13895</name>
</gene>
<sequence length="330" mass="38292">MKNQNLIDAIAPRLTELMIQRIEHLETDWQKPWITDLAHGLPRNLRGTPYRAGNILMLLFLSGIAGYQTPIFMTFRQAKEEGLNILKGSLSFPVYFWKICIRHKENRRKIDLEEYRQLPKEARKQYEVIPIIRYYSVFNLDQTDMQEKQPERYAALTARAERKDYSDGMVCEPIDRMIEQQSWLCPIELRYGDRAYYTRLHDRVVCPLKEQFPKGEAFYGTLLHEIAHSTGHAERLNRTMGTCFGDEQYAREELVAELTSALCGAMAGFATTPREENAAYLKGWLTQLRREPAYLFDILVDVNRTARMIFDHLETGADGIADEETEAPAT</sequence>
<dbReference type="EMBL" id="VVXK01000028">
    <property type="protein sequence ID" value="KAA2366101.1"/>
    <property type="molecule type" value="Genomic_DNA"/>
</dbReference>
<dbReference type="InterPro" id="IPR017113">
    <property type="entry name" value="Antirestriction_ArdC"/>
</dbReference>
<dbReference type="RefSeq" id="WP_149887830.1">
    <property type="nucleotide sequence ID" value="NZ_JAXZHW010000057.1"/>
</dbReference>
<accession>A0A5B3FY27</accession>
<dbReference type="InterPro" id="IPR041459">
    <property type="entry name" value="MPTase-PolyVal"/>
</dbReference>
<evidence type="ECO:0000259" key="1">
    <source>
        <dbReference type="Pfam" id="PF08401"/>
    </source>
</evidence>
<evidence type="ECO:0000313" key="3">
    <source>
        <dbReference type="EMBL" id="KAA2366101.1"/>
    </source>
</evidence>
<organism evidence="3 4">
    <name type="scientific">Alistipes shahii</name>
    <dbReference type="NCBI Taxonomy" id="328814"/>
    <lineage>
        <taxon>Bacteria</taxon>
        <taxon>Pseudomonadati</taxon>
        <taxon>Bacteroidota</taxon>
        <taxon>Bacteroidia</taxon>
        <taxon>Bacteroidales</taxon>
        <taxon>Rikenellaceae</taxon>
        <taxon>Alistipes</taxon>
    </lineage>
</organism>
<feature type="domain" description="Polyvalent protein metallopeptidase" evidence="2">
    <location>
        <begin position="190"/>
        <end position="296"/>
    </location>
</feature>
<reference evidence="3 4" key="1">
    <citation type="journal article" date="2019" name="Nat. Med.">
        <title>A library of human gut bacterial isolates paired with longitudinal multiomics data enables mechanistic microbiome research.</title>
        <authorList>
            <person name="Poyet M."/>
            <person name="Groussin M."/>
            <person name="Gibbons S.M."/>
            <person name="Avila-Pacheco J."/>
            <person name="Jiang X."/>
            <person name="Kearney S.M."/>
            <person name="Perrotta A.R."/>
            <person name="Berdy B."/>
            <person name="Zhao S."/>
            <person name="Lieberman T.D."/>
            <person name="Swanson P.K."/>
            <person name="Smith M."/>
            <person name="Roesemann S."/>
            <person name="Alexander J.E."/>
            <person name="Rich S.A."/>
            <person name="Livny J."/>
            <person name="Vlamakis H."/>
            <person name="Clish C."/>
            <person name="Bullock K."/>
            <person name="Deik A."/>
            <person name="Scott J."/>
            <person name="Pierce K.A."/>
            <person name="Xavier R.J."/>
            <person name="Alm E.J."/>
        </authorList>
    </citation>
    <scope>NUCLEOTIDE SEQUENCE [LARGE SCALE GENOMIC DNA]</scope>
    <source>
        <strain evidence="3 4">BIOML-A2</strain>
    </source>
</reference>
<dbReference type="Pfam" id="PF18818">
    <property type="entry name" value="MPTase-PolyVal"/>
    <property type="match status" value="1"/>
</dbReference>
<name>A0A5B3FY27_9BACT</name>
<protein>
    <submittedName>
        <fullName evidence="3">DUF1738 domain-containing protein</fullName>
    </submittedName>
</protein>
<dbReference type="AlphaFoldDB" id="A0A5B3FY27"/>
<dbReference type="GO" id="GO:0003697">
    <property type="term" value="F:single-stranded DNA binding"/>
    <property type="evidence" value="ECO:0007669"/>
    <property type="project" value="InterPro"/>
</dbReference>
<proteinExistence type="predicted"/>
<feature type="domain" description="N-terminal" evidence="1">
    <location>
        <begin position="10"/>
        <end position="138"/>
    </location>
</feature>
<comment type="caution">
    <text evidence="3">The sequence shown here is derived from an EMBL/GenBank/DDBJ whole genome shotgun (WGS) entry which is preliminary data.</text>
</comment>
<dbReference type="Proteomes" id="UP000323567">
    <property type="component" value="Unassembled WGS sequence"/>
</dbReference>